<evidence type="ECO:0000256" key="10">
    <source>
        <dbReference type="ARBA" id="ARBA00049534"/>
    </source>
</evidence>
<comment type="pathway">
    <text evidence="1 11">Amino-acid biosynthesis; L-histidine biosynthesis; L-histidine from 5-phospho-alpha-D-ribose 1-diphosphate: step 5/9.</text>
</comment>
<dbReference type="AlphaFoldDB" id="A0A0W0VVG8"/>
<dbReference type="GO" id="GO:0000105">
    <property type="term" value="P:L-histidine biosynthetic process"/>
    <property type="evidence" value="ECO:0007669"/>
    <property type="project" value="UniProtKB-UniRule"/>
</dbReference>
<evidence type="ECO:0000256" key="11">
    <source>
        <dbReference type="HAMAP-Rule" id="MF_00278"/>
    </source>
</evidence>
<evidence type="ECO:0000256" key="4">
    <source>
        <dbReference type="ARBA" id="ARBA00022605"/>
    </source>
</evidence>
<keyword evidence="6 11" id="KW-0315">Glutamine amidotransferase</keyword>
<evidence type="ECO:0000256" key="7">
    <source>
        <dbReference type="ARBA" id="ARBA00023102"/>
    </source>
</evidence>
<comment type="subcellular location">
    <subcellularLocation>
        <location evidence="11">Cytoplasm</location>
    </subcellularLocation>
</comment>
<dbReference type="EC" id="3.5.1.2" evidence="11"/>
<evidence type="ECO:0000313" key="15">
    <source>
        <dbReference type="Proteomes" id="UP000054869"/>
    </source>
</evidence>
<dbReference type="Proteomes" id="UP000054869">
    <property type="component" value="Unassembled WGS sequence"/>
</dbReference>
<dbReference type="InterPro" id="IPR029062">
    <property type="entry name" value="Class_I_gatase-like"/>
</dbReference>
<evidence type="ECO:0000256" key="3">
    <source>
        <dbReference type="ARBA" id="ARBA00022490"/>
    </source>
</evidence>
<keyword evidence="8 11" id="KW-0456">Lyase</keyword>
<dbReference type="UniPathway" id="UPA00031">
    <property type="reaction ID" value="UER00010"/>
</dbReference>
<dbReference type="PANTHER" id="PTHR42701">
    <property type="entry name" value="IMIDAZOLE GLYCEROL PHOSPHATE SYNTHASE SUBUNIT HISH"/>
    <property type="match status" value="1"/>
</dbReference>
<feature type="active site" description="Nucleophile" evidence="11 12">
    <location>
        <position position="87"/>
    </location>
</feature>
<dbReference type="GO" id="GO:0004359">
    <property type="term" value="F:glutaminase activity"/>
    <property type="evidence" value="ECO:0007669"/>
    <property type="project" value="UniProtKB-EC"/>
</dbReference>
<dbReference type="GO" id="GO:0005737">
    <property type="term" value="C:cytoplasm"/>
    <property type="evidence" value="ECO:0007669"/>
    <property type="project" value="UniProtKB-SubCell"/>
</dbReference>
<dbReference type="PATRIC" id="fig|45067.4.peg.471"/>
<dbReference type="NCBIfam" id="TIGR01855">
    <property type="entry name" value="IMP_synth_hisH"/>
    <property type="match status" value="1"/>
</dbReference>
<comment type="catalytic activity">
    <reaction evidence="10 11">
        <text>L-glutamine + H2O = L-glutamate + NH4(+)</text>
        <dbReference type="Rhea" id="RHEA:15889"/>
        <dbReference type="ChEBI" id="CHEBI:15377"/>
        <dbReference type="ChEBI" id="CHEBI:28938"/>
        <dbReference type="ChEBI" id="CHEBI:29985"/>
        <dbReference type="ChEBI" id="CHEBI:58359"/>
        <dbReference type="EC" id="3.5.1.2"/>
    </reaction>
</comment>
<evidence type="ECO:0000256" key="2">
    <source>
        <dbReference type="ARBA" id="ARBA00011152"/>
    </source>
</evidence>
<evidence type="ECO:0000256" key="6">
    <source>
        <dbReference type="ARBA" id="ARBA00022962"/>
    </source>
</evidence>
<gene>
    <name evidence="11" type="primary">hisH</name>
    <name evidence="14" type="ORF">Llan_0447</name>
</gene>
<comment type="catalytic activity">
    <reaction evidence="9 11">
        <text>5-[(5-phospho-1-deoxy-D-ribulos-1-ylimino)methylamino]-1-(5-phospho-beta-D-ribosyl)imidazole-4-carboxamide + L-glutamine = D-erythro-1-(imidazol-4-yl)glycerol 3-phosphate + 5-amino-1-(5-phospho-beta-D-ribosyl)imidazole-4-carboxamide + L-glutamate + H(+)</text>
        <dbReference type="Rhea" id="RHEA:24793"/>
        <dbReference type="ChEBI" id="CHEBI:15378"/>
        <dbReference type="ChEBI" id="CHEBI:29985"/>
        <dbReference type="ChEBI" id="CHEBI:58278"/>
        <dbReference type="ChEBI" id="CHEBI:58359"/>
        <dbReference type="ChEBI" id="CHEBI:58475"/>
        <dbReference type="ChEBI" id="CHEBI:58525"/>
        <dbReference type="EC" id="4.3.2.10"/>
    </reaction>
</comment>
<comment type="subunit">
    <text evidence="2 11">Heterodimer of HisH and HisF.</text>
</comment>
<dbReference type="SUPFAM" id="SSF52317">
    <property type="entry name" value="Class I glutamine amidotransferase-like"/>
    <property type="match status" value="1"/>
</dbReference>
<dbReference type="InterPro" id="IPR010139">
    <property type="entry name" value="Imidazole-glycPsynth_HisH"/>
</dbReference>
<evidence type="ECO:0000256" key="5">
    <source>
        <dbReference type="ARBA" id="ARBA00022801"/>
    </source>
</evidence>
<dbReference type="Gene3D" id="3.40.50.880">
    <property type="match status" value="1"/>
</dbReference>
<evidence type="ECO:0000259" key="13">
    <source>
        <dbReference type="Pfam" id="PF00117"/>
    </source>
</evidence>
<dbReference type="PIRSF" id="PIRSF000495">
    <property type="entry name" value="Amidotransf_hisH"/>
    <property type="match status" value="1"/>
</dbReference>
<dbReference type="PROSITE" id="PS51273">
    <property type="entry name" value="GATASE_TYPE_1"/>
    <property type="match status" value="1"/>
</dbReference>
<dbReference type="OrthoDB" id="9807137at2"/>
<feature type="active site" evidence="11 12">
    <location>
        <position position="190"/>
    </location>
</feature>
<organism evidence="14 15">
    <name type="scientific">Legionella lansingensis</name>
    <dbReference type="NCBI Taxonomy" id="45067"/>
    <lineage>
        <taxon>Bacteria</taxon>
        <taxon>Pseudomonadati</taxon>
        <taxon>Pseudomonadota</taxon>
        <taxon>Gammaproteobacteria</taxon>
        <taxon>Legionellales</taxon>
        <taxon>Legionellaceae</taxon>
        <taxon>Legionella</taxon>
    </lineage>
</organism>
<comment type="function">
    <text evidence="11">IGPS catalyzes the conversion of PRFAR and glutamine to IGP, AICAR and glutamate. The HisH subunit catalyzes the hydrolysis of glutamine to glutamate and ammonia as part of the synthesis of IGP and AICAR. The resulting ammonia molecule is channeled to the active site of HisF.</text>
</comment>
<evidence type="ECO:0000256" key="8">
    <source>
        <dbReference type="ARBA" id="ARBA00023239"/>
    </source>
</evidence>
<dbReference type="CDD" id="cd01748">
    <property type="entry name" value="GATase1_IGP_Synthase"/>
    <property type="match status" value="1"/>
</dbReference>
<dbReference type="RefSeq" id="WP_028373023.1">
    <property type="nucleotide sequence ID" value="NZ_CAAAJD010000009.1"/>
</dbReference>
<keyword evidence="5 11" id="KW-0378">Hydrolase</keyword>
<keyword evidence="3 11" id="KW-0963">Cytoplasm</keyword>
<feature type="active site" evidence="11 12">
    <location>
        <position position="192"/>
    </location>
</feature>
<dbReference type="eggNOG" id="COG0118">
    <property type="taxonomic scope" value="Bacteria"/>
</dbReference>
<dbReference type="GO" id="GO:0016829">
    <property type="term" value="F:lyase activity"/>
    <property type="evidence" value="ECO:0007669"/>
    <property type="project" value="UniProtKB-KW"/>
</dbReference>
<evidence type="ECO:0000256" key="1">
    <source>
        <dbReference type="ARBA" id="ARBA00005091"/>
    </source>
</evidence>
<dbReference type="HAMAP" id="MF_00278">
    <property type="entry name" value="HisH"/>
    <property type="match status" value="1"/>
</dbReference>
<keyword evidence="4 11" id="KW-0028">Amino-acid biosynthesis</keyword>
<dbReference type="PANTHER" id="PTHR42701:SF1">
    <property type="entry name" value="IMIDAZOLE GLYCEROL PHOSPHATE SYNTHASE SUBUNIT HISH"/>
    <property type="match status" value="1"/>
</dbReference>
<accession>A0A0W0VVG8</accession>
<feature type="domain" description="Glutamine amidotransferase" evidence="13">
    <location>
        <begin position="11"/>
        <end position="205"/>
    </location>
</feature>
<reference evidence="14 15" key="1">
    <citation type="submission" date="2015-11" db="EMBL/GenBank/DDBJ databases">
        <title>Genomic analysis of 38 Legionella species identifies large and diverse effector repertoires.</title>
        <authorList>
            <person name="Burstein D."/>
            <person name="Amaro F."/>
            <person name="Zusman T."/>
            <person name="Lifshitz Z."/>
            <person name="Cohen O."/>
            <person name="Gilbert J.A."/>
            <person name="Pupko T."/>
            <person name="Shuman H.A."/>
            <person name="Segal G."/>
        </authorList>
    </citation>
    <scope>NUCLEOTIDE SEQUENCE [LARGE SCALE GENOMIC DNA]</scope>
    <source>
        <strain evidence="14 15">ATCC 49751</strain>
    </source>
</reference>
<evidence type="ECO:0000256" key="12">
    <source>
        <dbReference type="PIRSR" id="PIRSR000495-1"/>
    </source>
</evidence>
<keyword evidence="15" id="KW-1185">Reference proteome</keyword>
<dbReference type="STRING" id="45067.Llan_0447"/>
<name>A0A0W0VVG8_9GAMM</name>
<dbReference type="InterPro" id="IPR017926">
    <property type="entry name" value="GATASE"/>
</dbReference>
<dbReference type="EC" id="4.3.2.10" evidence="11"/>
<dbReference type="Pfam" id="PF00117">
    <property type="entry name" value="GATase"/>
    <property type="match status" value="1"/>
</dbReference>
<sequence>MHTAKKSVVGIIDYQAGNIQSIENAFNHIGARVLRVTTEKQLLECTHLVLPGVGAFGFCVENLRSSEFIPSIERWAFEERKPLLGICVGMQLLTECSEESPETPGLSWFNGDIKRIPTYPGIRVPHVGWNSVQFECDFGEFISGNKADFYFDHSFAYQNPTEKEVVGFCTHGVRFGAIIKRDNIIAAQFHPEKSQEAGLRFLRGFLLQ</sequence>
<keyword evidence="14" id="KW-0808">Transferase</keyword>
<keyword evidence="7 11" id="KW-0368">Histidine biosynthesis</keyword>
<protein>
    <recommendedName>
        <fullName evidence="11">Imidazole glycerol phosphate synthase subunit HisH</fullName>
        <ecNumber evidence="11">4.3.2.10</ecNumber>
    </recommendedName>
    <alternativeName>
        <fullName evidence="11">IGP synthase glutaminase subunit</fullName>
        <ecNumber evidence="11">3.5.1.2</ecNumber>
    </alternativeName>
    <alternativeName>
        <fullName evidence="11">IGP synthase subunit HisH</fullName>
    </alternativeName>
    <alternativeName>
        <fullName evidence="11">ImGP synthase subunit HisH</fullName>
        <shortName evidence="11">IGPS subunit HisH</shortName>
    </alternativeName>
</protein>
<proteinExistence type="inferred from homology"/>
<evidence type="ECO:0000313" key="14">
    <source>
        <dbReference type="EMBL" id="KTD24308.1"/>
    </source>
</evidence>
<comment type="caution">
    <text evidence="14">The sequence shown here is derived from an EMBL/GenBank/DDBJ whole genome shotgun (WGS) entry which is preliminary data.</text>
</comment>
<dbReference type="EMBL" id="LNYI01000010">
    <property type="protein sequence ID" value="KTD24308.1"/>
    <property type="molecule type" value="Genomic_DNA"/>
</dbReference>
<evidence type="ECO:0000256" key="9">
    <source>
        <dbReference type="ARBA" id="ARBA00047838"/>
    </source>
</evidence>
<dbReference type="GO" id="GO:0000107">
    <property type="term" value="F:imidazoleglycerol-phosphate synthase activity"/>
    <property type="evidence" value="ECO:0007669"/>
    <property type="project" value="UniProtKB-UniRule"/>
</dbReference>